<dbReference type="SUPFAM" id="SSF53383">
    <property type="entry name" value="PLP-dependent transferases"/>
    <property type="match status" value="1"/>
</dbReference>
<name>A0A495FKY8_9MICC</name>
<evidence type="ECO:0000313" key="7">
    <source>
        <dbReference type="Proteomes" id="UP000276055"/>
    </source>
</evidence>
<evidence type="ECO:0000259" key="5">
    <source>
        <dbReference type="Pfam" id="PF00266"/>
    </source>
</evidence>
<dbReference type="InterPro" id="IPR015421">
    <property type="entry name" value="PyrdxlP-dep_Trfase_major"/>
</dbReference>
<dbReference type="PANTHER" id="PTHR43586:SF15">
    <property type="entry name" value="BLR3095 PROTEIN"/>
    <property type="match status" value="1"/>
</dbReference>
<evidence type="ECO:0000313" key="6">
    <source>
        <dbReference type="EMBL" id="RKR29910.1"/>
    </source>
</evidence>
<evidence type="ECO:0000256" key="1">
    <source>
        <dbReference type="ARBA" id="ARBA00001933"/>
    </source>
</evidence>
<dbReference type="GO" id="GO:0016829">
    <property type="term" value="F:lyase activity"/>
    <property type="evidence" value="ECO:0007669"/>
    <property type="project" value="UniProtKB-KW"/>
</dbReference>
<proteinExistence type="inferred from homology"/>
<dbReference type="EMBL" id="RBIR01000001">
    <property type="protein sequence ID" value="RKR29910.1"/>
    <property type="molecule type" value="Genomic_DNA"/>
</dbReference>
<accession>A0A495FKY8</accession>
<organism evidence="6 7">
    <name type="scientific">Arthrobacter oryzae</name>
    <dbReference type="NCBI Taxonomy" id="409290"/>
    <lineage>
        <taxon>Bacteria</taxon>
        <taxon>Bacillati</taxon>
        <taxon>Actinomycetota</taxon>
        <taxon>Actinomycetes</taxon>
        <taxon>Micrococcales</taxon>
        <taxon>Micrococcaceae</taxon>
        <taxon>Arthrobacter</taxon>
    </lineage>
</organism>
<dbReference type="RefSeq" id="WP_120950047.1">
    <property type="nucleotide sequence ID" value="NZ_RBIR01000001.1"/>
</dbReference>
<keyword evidence="2" id="KW-0663">Pyridoxal phosphate</keyword>
<comment type="similarity">
    <text evidence="3">Belongs to the class-V pyridoxal-phosphate-dependent aminotransferase family.</text>
</comment>
<dbReference type="PANTHER" id="PTHR43586">
    <property type="entry name" value="CYSTEINE DESULFURASE"/>
    <property type="match status" value="1"/>
</dbReference>
<protein>
    <submittedName>
        <fullName evidence="6">Selenocysteine lyase/cysteine desulfurase</fullName>
    </submittedName>
</protein>
<comment type="cofactor">
    <cofactor evidence="1 4">
        <name>pyridoxal 5'-phosphate</name>
        <dbReference type="ChEBI" id="CHEBI:597326"/>
    </cofactor>
</comment>
<dbReference type="Gene3D" id="3.90.1150.10">
    <property type="entry name" value="Aspartate Aminotransferase, domain 1"/>
    <property type="match status" value="1"/>
</dbReference>
<dbReference type="InterPro" id="IPR020578">
    <property type="entry name" value="Aminotrans_V_PyrdxlP_BS"/>
</dbReference>
<evidence type="ECO:0000256" key="3">
    <source>
        <dbReference type="RuleBase" id="RU004075"/>
    </source>
</evidence>
<comment type="caution">
    <text evidence="6">The sequence shown here is derived from an EMBL/GenBank/DDBJ whole genome shotgun (WGS) entry which is preliminary data.</text>
</comment>
<dbReference type="OrthoDB" id="9808002at2"/>
<gene>
    <name evidence="6" type="ORF">C8D78_0226</name>
</gene>
<dbReference type="InterPro" id="IPR000192">
    <property type="entry name" value="Aminotrans_V_dom"/>
</dbReference>
<dbReference type="PROSITE" id="PS00595">
    <property type="entry name" value="AA_TRANSFER_CLASS_5"/>
    <property type="match status" value="1"/>
</dbReference>
<sequence>MPAARGATDPADVRQLFPGLADTIYLNTATMNVGSAPAKAAYDLAVQRWSAGRFDWMEAERAGEAARAMFAEIIGATAGEIAIVPAVSTGAGIVAANLPHAQHGENIVVAENEFTSNYFPWLLLRERGYEVRTVAPDGDGVSATAFGHAADGGTRLIAVSAVHSATGYRADLPALSRIAGRSGAWFFVDACQAAGAVPLDVVRDGVDFLAAASHKFLLGSRGMGYLYVRRGLLDSLRPIVPGWKAARNPAESFYGPRMDLSPTASKLDASLAWFPALAEEAGLGIFGRFGTAALLDRNARLARHLEDALAAQGSAYRPFPEQHRSTIVSVPVHDEEAILARFRQANVVASVRGGRIRLAVHFYNLEEELDRVTELIGHR</sequence>
<dbReference type="Gene3D" id="3.40.640.10">
    <property type="entry name" value="Type I PLP-dependent aspartate aminotransferase-like (Major domain)"/>
    <property type="match status" value="1"/>
</dbReference>
<keyword evidence="6" id="KW-0456">Lyase</keyword>
<reference evidence="6 7" key="1">
    <citation type="submission" date="2018-10" db="EMBL/GenBank/DDBJ databases">
        <title>Genomic Encyclopedia of Type Strains, Phase IV (KMG-IV): sequencing the most valuable type-strain genomes for metagenomic binning, comparative biology and taxonomic classification.</title>
        <authorList>
            <person name="Goeker M."/>
        </authorList>
    </citation>
    <scope>NUCLEOTIDE SEQUENCE [LARGE SCALE GENOMIC DNA]</scope>
    <source>
        <strain evidence="6 7">DSM 25586</strain>
    </source>
</reference>
<dbReference type="AlphaFoldDB" id="A0A495FKY8"/>
<dbReference type="Proteomes" id="UP000276055">
    <property type="component" value="Unassembled WGS sequence"/>
</dbReference>
<evidence type="ECO:0000256" key="2">
    <source>
        <dbReference type="ARBA" id="ARBA00022898"/>
    </source>
</evidence>
<feature type="domain" description="Aminotransferase class V" evidence="5">
    <location>
        <begin position="58"/>
        <end position="336"/>
    </location>
</feature>
<dbReference type="InterPro" id="IPR015424">
    <property type="entry name" value="PyrdxlP-dep_Trfase"/>
</dbReference>
<dbReference type="InterPro" id="IPR015422">
    <property type="entry name" value="PyrdxlP-dep_Trfase_small"/>
</dbReference>
<evidence type="ECO:0000256" key="4">
    <source>
        <dbReference type="RuleBase" id="RU004504"/>
    </source>
</evidence>
<dbReference type="Pfam" id="PF00266">
    <property type="entry name" value="Aminotran_5"/>
    <property type="match status" value="1"/>
</dbReference>